<evidence type="ECO:0000256" key="3">
    <source>
        <dbReference type="ARBA" id="ARBA00022692"/>
    </source>
</evidence>
<dbReference type="GO" id="GO:0016020">
    <property type="term" value="C:membrane"/>
    <property type="evidence" value="ECO:0007669"/>
    <property type="project" value="UniProtKB-SubCell"/>
</dbReference>
<dbReference type="PANTHER" id="PTHR47797:SF1">
    <property type="entry name" value="CYTOCHROME B561 DOMAIN-CONTAINING PROTEIN-RELATED"/>
    <property type="match status" value="1"/>
</dbReference>
<dbReference type="EMBL" id="MU853824">
    <property type="protein sequence ID" value="KAK3938717.1"/>
    <property type="molecule type" value="Genomic_DNA"/>
</dbReference>
<protein>
    <recommendedName>
        <fullName evidence="9">DOMON domain-containing protein</fullName>
    </recommendedName>
</protein>
<evidence type="ECO:0000256" key="4">
    <source>
        <dbReference type="ARBA" id="ARBA00022982"/>
    </source>
</evidence>
<feature type="domain" description="DOMON" evidence="9">
    <location>
        <begin position="73"/>
        <end position="165"/>
    </location>
</feature>
<evidence type="ECO:0000256" key="5">
    <source>
        <dbReference type="ARBA" id="ARBA00022989"/>
    </source>
</evidence>
<dbReference type="InterPro" id="IPR005018">
    <property type="entry name" value="DOMON_domain"/>
</dbReference>
<comment type="caution">
    <text evidence="10">The sequence shown here is derived from an EMBL/GenBank/DDBJ whole genome shotgun (WGS) entry which is preliminary data.</text>
</comment>
<keyword evidence="3 7" id="KW-0812">Transmembrane</keyword>
<evidence type="ECO:0000256" key="8">
    <source>
        <dbReference type="SAM" id="SignalP"/>
    </source>
</evidence>
<comment type="subcellular location">
    <subcellularLocation>
        <location evidence="1">Membrane</location>
    </subcellularLocation>
</comment>
<dbReference type="Gene3D" id="1.20.120.1770">
    <property type="match status" value="1"/>
</dbReference>
<keyword evidence="2" id="KW-0813">Transport</keyword>
<feature type="transmembrane region" description="Helical" evidence="7">
    <location>
        <begin position="258"/>
        <end position="279"/>
    </location>
</feature>
<sequence length="420" mass="45233">MMAPRLSWRFTQSYALVFLLLQITTLTTADNSSSSGNVSSLYIPDSQTQFAINLPPDSDDVNIYLTSPDWYSYTAIGFGDGMAGSLMFVAYPASDGTHVTVSPRIGTGDTEPPYTPTVAVTVHDGSSIQNDMIVANFTCHSCRSWSGGGALDLTDIAQAMIFALGPNLPITSDDPAASLRRHIGYGHFTMNMPQATGGGIFNVPANITTGAAVAAIGGGDGIQNDNDKAATAHGILFALIALAVAPFDLLVAGTLKRWPVVHAVTSTVYTAFVIGAFTQGVVVSREYIKTQGMTTGHQVLGLITVAALFASYIYGFALGWIRHSAKKRQMPPPEKSKLLGEIHTWVGRLIWLLLIINNGLGLQLAQQRSTFIIGYAVLAAGVVIFVLPIYFCIWRCTRPRKHKEEDASTQLADLYNHDYH</sequence>
<keyword evidence="11" id="KW-1185">Reference proteome</keyword>
<keyword evidence="4" id="KW-0249">Electron transport</keyword>
<feature type="signal peptide" evidence="8">
    <location>
        <begin position="1"/>
        <end position="29"/>
    </location>
</feature>
<dbReference type="Pfam" id="PF03188">
    <property type="entry name" value="Cytochrom_B561"/>
    <property type="match status" value="1"/>
</dbReference>
<keyword evidence="8" id="KW-0732">Signal</keyword>
<keyword evidence="5 7" id="KW-1133">Transmembrane helix</keyword>
<dbReference type="InterPro" id="IPR006593">
    <property type="entry name" value="Cyt_b561/ferric_Rdtase_TM"/>
</dbReference>
<dbReference type="AlphaFoldDB" id="A0AAN6S2I0"/>
<feature type="transmembrane region" description="Helical" evidence="7">
    <location>
        <begin position="342"/>
        <end position="360"/>
    </location>
</feature>
<dbReference type="Pfam" id="PF16010">
    <property type="entry name" value="CDH-cyt"/>
    <property type="match status" value="1"/>
</dbReference>
<dbReference type="InterPro" id="IPR015920">
    <property type="entry name" value="Cellobiose_DH-like_cyt"/>
</dbReference>
<dbReference type="CDD" id="cd09630">
    <property type="entry name" value="CDH_like_cytochrome"/>
    <property type="match status" value="1"/>
</dbReference>
<dbReference type="SUPFAM" id="SSF49344">
    <property type="entry name" value="CBD9-like"/>
    <property type="match status" value="1"/>
</dbReference>
<feature type="chain" id="PRO_5042853044" description="DOMON domain-containing protein" evidence="8">
    <location>
        <begin position="30"/>
        <end position="420"/>
    </location>
</feature>
<feature type="transmembrane region" description="Helical" evidence="7">
    <location>
        <begin position="232"/>
        <end position="251"/>
    </location>
</feature>
<dbReference type="PANTHER" id="PTHR47797">
    <property type="entry name" value="DEHYDROGENASE, PUTATIVE (AFU_ORTHOLOGUE AFUA_8G05805)-RELATED"/>
    <property type="match status" value="1"/>
</dbReference>
<feature type="transmembrane region" description="Helical" evidence="7">
    <location>
        <begin position="372"/>
        <end position="393"/>
    </location>
</feature>
<dbReference type="SMART" id="SM00664">
    <property type="entry name" value="DoH"/>
    <property type="match status" value="1"/>
</dbReference>
<name>A0AAN6S2I0_9PEZI</name>
<evidence type="ECO:0000256" key="1">
    <source>
        <dbReference type="ARBA" id="ARBA00004370"/>
    </source>
</evidence>
<evidence type="ECO:0000313" key="10">
    <source>
        <dbReference type="EMBL" id="KAK3938717.1"/>
    </source>
</evidence>
<evidence type="ECO:0000256" key="2">
    <source>
        <dbReference type="ARBA" id="ARBA00022448"/>
    </source>
</evidence>
<evidence type="ECO:0000313" key="11">
    <source>
        <dbReference type="Proteomes" id="UP001303473"/>
    </source>
</evidence>
<proteinExistence type="predicted"/>
<accession>A0AAN6S2I0</accession>
<keyword evidence="6 7" id="KW-0472">Membrane</keyword>
<reference evidence="11" key="1">
    <citation type="journal article" date="2023" name="Mol. Phylogenet. Evol.">
        <title>Genome-scale phylogeny and comparative genomics of the fungal order Sordariales.</title>
        <authorList>
            <person name="Hensen N."/>
            <person name="Bonometti L."/>
            <person name="Westerberg I."/>
            <person name="Brannstrom I.O."/>
            <person name="Guillou S."/>
            <person name="Cros-Aarteil S."/>
            <person name="Calhoun S."/>
            <person name="Haridas S."/>
            <person name="Kuo A."/>
            <person name="Mondo S."/>
            <person name="Pangilinan J."/>
            <person name="Riley R."/>
            <person name="LaButti K."/>
            <person name="Andreopoulos B."/>
            <person name="Lipzen A."/>
            <person name="Chen C."/>
            <person name="Yan M."/>
            <person name="Daum C."/>
            <person name="Ng V."/>
            <person name="Clum A."/>
            <person name="Steindorff A."/>
            <person name="Ohm R.A."/>
            <person name="Martin F."/>
            <person name="Silar P."/>
            <person name="Natvig D.O."/>
            <person name="Lalanne C."/>
            <person name="Gautier V."/>
            <person name="Ament-Velasquez S.L."/>
            <person name="Kruys A."/>
            <person name="Hutchinson M.I."/>
            <person name="Powell A.J."/>
            <person name="Barry K."/>
            <person name="Miller A.N."/>
            <person name="Grigoriev I.V."/>
            <person name="Debuchy R."/>
            <person name="Gladieux P."/>
            <person name="Hiltunen Thoren M."/>
            <person name="Johannesson H."/>
        </authorList>
    </citation>
    <scope>NUCLEOTIDE SEQUENCE [LARGE SCALE GENOMIC DNA]</scope>
    <source>
        <strain evidence="11">CBS 340.73</strain>
    </source>
</reference>
<organism evidence="10 11">
    <name type="scientific">Diplogelasinospora grovesii</name>
    <dbReference type="NCBI Taxonomy" id="303347"/>
    <lineage>
        <taxon>Eukaryota</taxon>
        <taxon>Fungi</taxon>
        <taxon>Dikarya</taxon>
        <taxon>Ascomycota</taxon>
        <taxon>Pezizomycotina</taxon>
        <taxon>Sordariomycetes</taxon>
        <taxon>Sordariomycetidae</taxon>
        <taxon>Sordariales</taxon>
        <taxon>Diplogelasinosporaceae</taxon>
        <taxon>Diplogelasinospora</taxon>
    </lineage>
</organism>
<evidence type="ECO:0000256" key="6">
    <source>
        <dbReference type="ARBA" id="ARBA00023136"/>
    </source>
</evidence>
<gene>
    <name evidence="10" type="ORF">QBC46DRAFT_161229</name>
</gene>
<dbReference type="Gene3D" id="2.60.40.1210">
    <property type="entry name" value="Cellobiose dehydrogenase, cytochrome domain"/>
    <property type="match status" value="1"/>
</dbReference>
<evidence type="ECO:0000256" key="7">
    <source>
        <dbReference type="SAM" id="Phobius"/>
    </source>
</evidence>
<feature type="transmembrane region" description="Helical" evidence="7">
    <location>
        <begin position="299"/>
        <end position="321"/>
    </location>
</feature>
<evidence type="ECO:0000259" key="9">
    <source>
        <dbReference type="SMART" id="SM00664"/>
    </source>
</evidence>
<dbReference type="Proteomes" id="UP001303473">
    <property type="component" value="Unassembled WGS sequence"/>
</dbReference>